<evidence type="ECO:0000313" key="4">
    <source>
        <dbReference type="Proteomes" id="UP001212152"/>
    </source>
</evidence>
<evidence type="ECO:0000256" key="2">
    <source>
        <dbReference type="SAM" id="Phobius"/>
    </source>
</evidence>
<dbReference type="Proteomes" id="UP001212152">
    <property type="component" value="Unassembled WGS sequence"/>
</dbReference>
<feature type="transmembrane region" description="Helical" evidence="2">
    <location>
        <begin position="178"/>
        <end position="198"/>
    </location>
</feature>
<dbReference type="EMBL" id="JADGJQ010000017">
    <property type="protein sequence ID" value="KAJ3180226.1"/>
    <property type="molecule type" value="Genomic_DNA"/>
</dbReference>
<name>A0AAD5TM44_9FUNG</name>
<keyword evidence="2" id="KW-0472">Membrane</keyword>
<feature type="transmembrane region" description="Helical" evidence="2">
    <location>
        <begin position="41"/>
        <end position="60"/>
    </location>
</feature>
<reference evidence="3" key="1">
    <citation type="submission" date="2020-05" db="EMBL/GenBank/DDBJ databases">
        <title>Phylogenomic resolution of chytrid fungi.</title>
        <authorList>
            <person name="Stajich J.E."/>
            <person name="Amses K."/>
            <person name="Simmons R."/>
            <person name="Seto K."/>
            <person name="Myers J."/>
            <person name="Bonds A."/>
            <person name="Quandt C.A."/>
            <person name="Barry K."/>
            <person name="Liu P."/>
            <person name="Grigoriev I."/>
            <person name="Longcore J.E."/>
            <person name="James T.Y."/>
        </authorList>
    </citation>
    <scope>NUCLEOTIDE SEQUENCE</scope>
    <source>
        <strain evidence="3">JEL0379</strain>
    </source>
</reference>
<feature type="transmembrane region" description="Helical" evidence="2">
    <location>
        <begin position="6"/>
        <end position="29"/>
    </location>
</feature>
<organism evidence="3 4">
    <name type="scientific">Geranomyces variabilis</name>
    <dbReference type="NCBI Taxonomy" id="109894"/>
    <lineage>
        <taxon>Eukaryota</taxon>
        <taxon>Fungi</taxon>
        <taxon>Fungi incertae sedis</taxon>
        <taxon>Chytridiomycota</taxon>
        <taxon>Chytridiomycota incertae sedis</taxon>
        <taxon>Chytridiomycetes</taxon>
        <taxon>Spizellomycetales</taxon>
        <taxon>Powellomycetaceae</taxon>
        <taxon>Geranomyces</taxon>
    </lineage>
</organism>
<sequence>MTPHAAHLTACQALLAFELLLASTLNFCAVRLVRRWGLRRFSFALCVLSLLSLLWIALLVPQTLAQLDAVQLRGVLASQNDSDGDESALDELRDEIDEADLRALYFGKSKGVVFTLESSIYGAHYITLILIRFEAARPSINLPKWTSYVLMTMAIIIHLAAFTYQIAVNAHDATTTTMLGQIASAVLAFYSLCVDNLLSWSFLRSVQALSTNLADASQARLPSPARDSVSTDVCPSTPTTPDSPTLPPSRISDKDSKPSAFSFPILDRITHSPRYHRPEVTSKKSIQKSPLSPDPSPIPLLYHQHYAAINSGRRALKVLVALCAASFLNLFLYAILLVVTDPLWGITLHVVASLGPLLQLGCFMGFLVIVKLFLDVAH</sequence>
<feature type="transmembrane region" description="Helical" evidence="2">
    <location>
        <begin position="145"/>
        <end position="166"/>
    </location>
</feature>
<evidence type="ECO:0000256" key="1">
    <source>
        <dbReference type="SAM" id="MobiDB-lite"/>
    </source>
</evidence>
<feature type="transmembrane region" description="Helical" evidence="2">
    <location>
        <begin position="111"/>
        <end position="133"/>
    </location>
</feature>
<feature type="transmembrane region" description="Helical" evidence="2">
    <location>
        <begin position="318"/>
        <end position="340"/>
    </location>
</feature>
<keyword evidence="2" id="KW-1133">Transmembrane helix</keyword>
<accession>A0AAD5TM44</accession>
<evidence type="ECO:0000313" key="3">
    <source>
        <dbReference type="EMBL" id="KAJ3180226.1"/>
    </source>
</evidence>
<gene>
    <name evidence="3" type="ORF">HDU87_002103</name>
</gene>
<feature type="compositionally biased region" description="Low complexity" evidence="1">
    <location>
        <begin position="228"/>
        <end position="243"/>
    </location>
</feature>
<keyword evidence="2" id="KW-0812">Transmembrane</keyword>
<protein>
    <submittedName>
        <fullName evidence="3">Uncharacterized protein</fullName>
    </submittedName>
</protein>
<dbReference type="AlphaFoldDB" id="A0AAD5TM44"/>
<keyword evidence="4" id="KW-1185">Reference proteome</keyword>
<feature type="region of interest" description="Disordered" evidence="1">
    <location>
        <begin position="220"/>
        <end position="261"/>
    </location>
</feature>
<proteinExistence type="predicted"/>
<comment type="caution">
    <text evidence="3">The sequence shown here is derived from an EMBL/GenBank/DDBJ whole genome shotgun (WGS) entry which is preliminary data.</text>
</comment>
<feature type="transmembrane region" description="Helical" evidence="2">
    <location>
        <begin position="346"/>
        <end position="374"/>
    </location>
</feature>